<feature type="transmembrane region" description="Helical" evidence="1">
    <location>
        <begin position="64"/>
        <end position="84"/>
    </location>
</feature>
<evidence type="ECO:0000256" key="1">
    <source>
        <dbReference type="SAM" id="Phobius"/>
    </source>
</evidence>
<comment type="caution">
    <text evidence="3">The sequence shown here is derived from an EMBL/GenBank/DDBJ whole genome shotgun (WGS) entry which is preliminary data.</text>
</comment>
<evidence type="ECO:0000259" key="2">
    <source>
        <dbReference type="SMART" id="SM00388"/>
    </source>
</evidence>
<feature type="non-terminal residue" evidence="3">
    <location>
        <position position="221"/>
    </location>
</feature>
<dbReference type="Gene3D" id="1.10.287.130">
    <property type="match status" value="1"/>
</dbReference>
<dbReference type="InterPro" id="IPR036097">
    <property type="entry name" value="HisK_dim/P_sf"/>
</dbReference>
<accession>X1CXZ9</accession>
<dbReference type="CDD" id="cd00082">
    <property type="entry name" value="HisKA"/>
    <property type="match status" value="1"/>
</dbReference>
<keyword evidence="1" id="KW-0472">Membrane</keyword>
<reference evidence="3" key="1">
    <citation type="journal article" date="2014" name="Front. Microbiol.">
        <title>High frequency of phylogenetically diverse reductive dehalogenase-homologous genes in deep subseafloor sedimentary metagenomes.</title>
        <authorList>
            <person name="Kawai M."/>
            <person name="Futagami T."/>
            <person name="Toyoda A."/>
            <person name="Takaki Y."/>
            <person name="Nishi S."/>
            <person name="Hori S."/>
            <person name="Arai W."/>
            <person name="Tsubouchi T."/>
            <person name="Morono Y."/>
            <person name="Uchiyama I."/>
            <person name="Ito T."/>
            <person name="Fujiyama A."/>
            <person name="Inagaki F."/>
            <person name="Takami H."/>
        </authorList>
    </citation>
    <scope>NUCLEOTIDE SEQUENCE</scope>
    <source>
        <strain evidence="3">Expedition CK06-06</strain>
    </source>
</reference>
<gene>
    <name evidence="3" type="ORF">S01H4_58153</name>
</gene>
<dbReference type="Pfam" id="PF00512">
    <property type="entry name" value="HisKA"/>
    <property type="match status" value="1"/>
</dbReference>
<dbReference type="AlphaFoldDB" id="X1CXZ9"/>
<dbReference type="SMART" id="SM00388">
    <property type="entry name" value="HisKA"/>
    <property type="match status" value="1"/>
</dbReference>
<keyword evidence="1" id="KW-0812">Transmembrane</keyword>
<organism evidence="3">
    <name type="scientific">marine sediment metagenome</name>
    <dbReference type="NCBI Taxonomy" id="412755"/>
    <lineage>
        <taxon>unclassified sequences</taxon>
        <taxon>metagenomes</taxon>
        <taxon>ecological metagenomes</taxon>
    </lineage>
</organism>
<dbReference type="EMBL" id="BART01033939">
    <property type="protein sequence ID" value="GAH12727.1"/>
    <property type="molecule type" value="Genomic_DNA"/>
</dbReference>
<dbReference type="InterPro" id="IPR003661">
    <property type="entry name" value="HisK_dim/P_dom"/>
</dbReference>
<feature type="transmembrane region" description="Helical" evidence="1">
    <location>
        <begin position="32"/>
        <end position="52"/>
    </location>
</feature>
<proteinExistence type="predicted"/>
<dbReference type="SUPFAM" id="SSF47384">
    <property type="entry name" value="Homodimeric domain of signal transducing histidine kinase"/>
    <property type="match status" value="1"/>
</dbReference>
<name>X1CXZ9_9ZZZZ</name>
<sequence>MVTGGLNNPFAVLILAPVTISASALRLQSTLWLGITAMAAVTLMTVFYTPLVHADGTILEVPELYRSGVAAALAIAVIFLSIYARRVAVEGYAMSQALTATQIELAREQRLSAIGGIAAAMAHELGTPLATIKLAAGELARELKDRPELAEDIALIRSETYRCGQILSDISQGGRDDRQIQNAPLSAIVEEAAAPHRNRGKRILIRVDGAMADEPHEDEPM</sequence>
<evidence type="ECO:0000313" key="3">
    <source>
        <dbReference type="EMBL" id="GAH12727.1"/>
    </source>
</evidence>
<dbReference type="GO" id="GO:0000155">
    <property type="term" value="F:phosphorelay sensor kinase activity"/>
    <property type="evidence" value="ECO:0007669"/>
    <property type="project" value="InterPro"/>
</dbReference>
<keyword evidence="1" id="KW-1133">Transmembrane helix</keyword>
<feature type="transmembrane region" description="Helical" evidence="1">
    <location>
        <begin position="6"/>
        <end position="25"/>
    </location>
</feature>
<feature type="domain" description="Signal transduction histidine kinase dimerisation/phosphoacceptor" evidence="2">
    <location>
        <begin position="113"/>
        <end position="179"/>
    </location>
</feature>
<protein>
    <recommendedName>
        <fullName evidence="2">Signal transduction histidine kinase dimerisation/phosphoacceptor domain-containing protein</fullName>
    </recommendedName>
</protein>